<dbReference type="PANTHER" id="PTHR30461:SF23">
    <property type="entry name" value="DNA RECOMBINASE-RELATED"/>
    <property type="match status" value="1"/>
</dbReference>
<evidence type="ECO:0000259" key="3">
    <source>
        <dbReference type="PROSITE" id="PS51737"/>
    </source>
</evidence>
<protein>
    <submittedName>
        <fullName evidence="4">Recombinase family protein</fullName>
    </submittedName>
</protein>
<organism evidence="4 5">
    <name type="scientific">Alicyclobacillus dauci</name>
    <dbReference type="NCBI Taxonomy" id="1475485"/>
    <lineage>
        <taxon>Bacteria</taxon>
        <taxon>Bacillati</taxon>
        <taxon>Bacillota</taxon>
        <taxon>Bacilli</taxon>
        <taxon>Bacillales</taxon>
        <taxon>Alicyclobacillaceae</taxon>
        <taxon>Alicyclobacillus</taxon>
    </lineage>
</organism>
<dbReference type="InterPro" id="IPR038109">
    <property type="entry name" value="DNA_bind_recomb_sf"/>
</dbReference>
<dbReference type="InterPro" id="IPR011109">
    <property type="entry name" value="DNA_bind_recombinase_dom"/>
</dbReference>
<dbReference type="EMBL" id="CP104064">
    <property type="protein sequence ID" value="WAH38571.1"/>
    <property type="molecule type" value="Genomic_DNA"/>
</dbReference>
<feature type="domain" description="Recombinase" evidence="3">
    <location>
        <begin position="157"/>
        <end position="273"/>
    </location>
</feature>
<evidence type="ECO:0000313" key="5">
    <source>
        <dbReference type="Proteomes" id="UP001164803"/>
    </source>
</evidence>
<keyword evidence="1" id="KW-0175">Coiled coil</keyword>
<dbReference type="SMART" id="SM00857">
    <property type="entry name" value="Resolvase"/>
    <property type="match status" value="1"/>
</dbReference>
<accession>A0ABY6Z8J3</accession>
<dbReference type="RefSeq" id="WP_268046150.1">
    <property type="nucleotide sequence ID" value="NZ_CP104064.1"/>
</dbReference>
<keyword evidence="5" id="KW-1185">Reference proteome</keyword>
<gene>
    <name evidence="4" type="ORF">NZD86_08865</name>
</gene>
<dbReference type="InterPro" id="IPR050639">
    <property type="entry name" value="SSR_resolvase"/>
</dbReference>
<dbReference type="Pfam" id="PF13408">
    <property type="entry name" value="Zn_ribbon_recom"/>
    <property type="match status" value="1"/>
</dbReference>
<reference evidence="4" key="1">
    <citation type="submission" date="2022-08" db="EMBL/GenBank/DDBJ databases">
        <title>Alicyclobacillus dauci DSM2870, complete genome.</title>
        <authorList>
            <person name="Wang Q."/>
            <person name="Cai R."/>
            <person name="Wang Z."/>
        </authorList>
    </citation>
    <scope>NUCLEOTIDE SEQUENCE</scope>
    <source>
        <strain evidence="4">DSM 28700</strain>
    </source>
</reference>
<dbReference type="Pfam" id="PF00239">
    <property type="entry name" value="Resolvase"/>
    <property type="match status" value="1"/>
</dbReference>
<name>A0ABY6Z8J3_9BACL</name>
<dbReference type="Gene3D" id="3.90.1750.20">
    <property type="entry name" value="Putative Large Serine Recombinase, Chain B, Domain 2"/>
    <property type="match status" value="1"/>
</dbReference>
<dbReference type="PROSITE" id="PS51736">
    <property type="entry name" value="RECOMBINASES_3"/>
    <property type="match status" value="1"/>
</dbReference>
<dbReference type="Pfam" id="PF07508">
    <property type="entry name" value="Recombinase"/>
    <property type="match status" value="1"/>
</dbReference>
<dbReference type="InterPro" id="IPR036162">
    <property type="entry name" value="Resolvase-like_N_sf"/>
</dbReference>
<dbReference type="CDD" id="cd00338">
    <property type="entry name" value="Ser_Recombinase"/>
    <property type="match status" value="1"/>
</dbReference>
<sequence>MRAAIYTRVSSEMQVADGFSLDAQLSRLRSYCDSQGWTVAGVYTDEGISAKDMQRPSLNRLVDDIKRSKYDVVVVYKLDRLTRSVRDLDELLRIFGEYKVGFKSATEVYDTTSATGRLFLHLVASLAQWERETIAERVRFGQEQMTHEGKWSGGNIPFGYDHKDGKLVINDAQAIVVREIYNRYVRGEGTKAILTWLNDPEHPQLAPNRRWSQWGLKYLLRNPLYAGYVRYGYRTIEGRKQPDAIIANGEHEAIITQETWERADQMRKRRTMMPSNSSTGTYPLSGLLRCGKCGTAMSGRTNQKMSHGKRVVGRHYICNERQHSNLCDMPMIQQTMLEDAVLVEIEKFYESLNDITESVTDNSKAADRLNAEIEKVNKRRSRWMDAFEEGNITSAELRERLDTLNEQEEMFRLQLSDLEDAQPMDQAFVRDVLKSFRSAWDAAEPYERKELIRIIVKRIDVHINGKVIRNRPAPFRVDIEFNM</sequence>
<dbReference type="Gene3D" id="3.40.50.1390">
    <property type="entry name" value="Resolvase, N-terminal catalytic domain"/>
    <property type="match status" value="1"/>
</dbReference>
<dbReference type="SUPFAM" id="SSF53041">
    <property type="entry name" value="Resolvase-like"/>
    <property type="match status" value="1"/>
</dbReference>
<evidence type="ECO:0000259" key="2">
    <source>
        <dbReference type="PROSITE" id="PS51736"/>
    </source>
</evidence>
<dbReference type="PROSITE" id="PS51737">
    <property type="entry name" value="RECOMBINASE_DNA_BIND"/>
    <property type="match status" value="1"/>
</dbReference>
<dbReference type="PANTHER" id="PTHR30461">
    <property type="entry name" value="DNA-INVERTASE FROM LAMBDOID PROPHAGE"/>
    <property type="match status" value="1"/>
</dbReference>
<evidence type="ECO:0000313" key="4">
    <source>
        <dbReference type="EMBL" id="WAH38571.1"/>
    </source>
</evidence>
<feature type="domain" description="Resolvase/invertase-type recombinase catalytic" evidence="2">
    <location>
        <begin position="2"/>
        <end position="149"/>
    </location>
</feature>
<evidence type="ECO:0000256" key="1">
    <source>
        <dbReference type="SAM" id="Coils"/>
    </source>
</evidence>
<dbReference type="Proteomes" id="UP001164803">
    <property type="component" value="Chromosome"/>
</dbReference>
<dbReference type="InterPro" id="IPR025827">
    <property type="entry name" value="Zn_ribbon_recom_dom"/>
</dbReference>
<feature type="coiled-coil region" evidence="1">
    <location>
        <begin position="359"/>
        <end position="421"/>
    </location>
</feature>
<dbReference type="InterPro" id="IPR006119">
    <property type="entry name" value="Resolv_N"/>
</dbReference>
<proteinExistence type="predicted"/>